<evidence type="ECO:0000256" key="2">
    <source>
        <dbReference type="ARBA" id="ARBA00022598"/>
    </source>
</evidence>
<dbReference type="Proteomes" id="UP000483004">
    <property type="component" value="Unassembled WGS sequence"/>
</dbReference>
<dbReference type="Gene3D" id="3.40.50.12780">
    <property type="entry name" value="N-terminal domain of ligase-like"/>
    <property type="match status" value="1"/>
</dbReference>
<feature type="domain" description="AMP-binding enzyme C-terminal" evidence="4">
    <location>
        <begin position="393"/>
        <end position="462"/>
    </location>
</feature>
<dbReference type="GO" id="GO:0006631">
    <property type="term" value="P:fatty acid metabolic process"/>
    <property type="evidence" value="ECO:0007669"/>
    <property type="project" value="TreeGrafter"/>
</dbReference>
<dbReference type="Pfam" id="PF00501">
    <property type="entry name" value="AMP-binding"/>
    <property type="match status" value="1"/>
</dbReference>
<comment type="caution">
    <text evidence="5">The sequence shown here is derived from an EMBL/GenBank/DDBJ whole genome shotgun (WGS) entry which is preliminary data.</text>
</comment>
<dbReference type="InterPro" id="IPR000873">
    <property type="entry name" value="AMP-dep_synth/lig_dom"/>
</dbReference>
<sequence>MTPIGDLLTAYAADADRPAVTCDGHTRTYGELESRANRLARAYEALGVGRGDFVTVALPNGIEFFEVCYAIWKLGATPQPVSPRLPGPELSRIIKLAGPALVVGAAADGTPAVPPGFEPDAALADTPLGPRVAPAWKATTSGGSTGSPKLIVAGRGGAVDPDAFLRPFMLRRGQVALVPGPLYHNAPFLSAFGGTFLGQHVIVLPKFDARRTLEEIERHRVTYLALVPTMMLRILRILDAEPGGYDVSSLDAVLHTAAPCPPWLKRRWIDLVGPEHLFEAYGGTEGQAFTVISGSEWAAHPGSVGRPVVGEIKVIGRDGDDEAPPGEVGRVVMRRSAGSGPAYRYIGAEARRYEGGWESLGDMGWLDEDGYLYLADRDTDMLLVGGANVYPAEVEAAISEHPSVLSCAVVGLPDDDLGQRPHAVVQTDPAADLTIEDLRAFVEQRLVRYKVPRSFRFVTEALRDDAGKLRRGAVQAEETARLTEARLTEDSQ</sequence>
<keyword evidence="6" id="KW-1185">Reference proteome</keyword>
<dbReference type="Pfam" id="PF13193">
    <property type="entry name" value="AMP-binding_C"/>
    <property type="match status" value="1"/>
</dbReference>
<comment type="similarity">
    <text evidence="1">Belongs to the ATP-dependent AMP-binding enzyme family.</text>
</comment>
<dbReference type="InterPro" id="IPR025110">
    <property type="entry name" value="AMP-bd_C"/>
</dbReference>
<dbReference type="SUPFAM" id="SSF56801">
    <property type="entry name" value="Acetyl-CoA synthetase-like"/>
    <property type="match status" value="1"/>
</dbReference>
<dbReference type="InterPro" id="IPR045851">
    <property type="entry name" value="AMP-bd_C_sf"/>
</dbReference>
<evidence type="ECO:0000313" key="5">
    <source>
        <dbReference type="EMBL" id="KAB2384885.1"/>
    </source>
</evidence>
<evidence type="ECO:0000313" key="6">
    <source>
        <dbReference type="Proteomes" id="UP000483004"/>
    </source>
</evidence>
<evidence type="ECO:0000259" key="4">
    <source>
        <dbReference type="Pfam" id="PF13193"/>
    </source>
</evidence>
<gene>
    <name evidence="5" type="ORF">F9B16_09665</name>
</gene>
<dbReference type="OrthoDB" id="9803968at2"/>
<dbReference type="GO" id="GO:0031956">
    <property type="term" value="F:medium-chain fatty acid-CoA ligase activity"/>
    <property type="evidence" value="ECO:0007669"/>
    <property type="project" value="TreeGrafter"/>
</dbReference>
<dbReference type="PANTHER" id="PTHR43201:SF5">
    <property type="entry name" value="MEDIUM-CHAIN ACYL-COA LIGASE ACSF2, MITOCHONDRIAL"/>
    <property type="match status" value="1"/>
</dbReference>
<dbReference type="EMBL" id="WBMR01000018">
    <property type="protein sequence ID" value="KAB2384885.1"/>
    <property type="molecule type" value="Genomic_DNA"/>
</dbReference>
<dbReference type="PANTHER" id="PTHR43201">
    <property type="entry name" value="ACYL-COA SYNTHETASE"/>
    <property type="match status" value="1"/>
</dbReference>
<protein>
    <submittedName>
        <fullName evidence="5">AMP-binding protein</fullName>
    </submittedName>
</protein>
<name>A0A6L3W0X2_9ACTN</name>
<dbReference type="AlphaFoldDB" id="A0A6L3W0X2"/>
<dbReference type="Gene3D" id="3.30.300.30">
    <property type="match status" value="1"/>
</dbReference>
<keyword evidence="2" id="KW-0436">Ligase</keyword>
<feature type="domain" description="AMP-dependent synthetase/ligase" evidence="3">
    <location>
        <begin position="13"/>
        <end position="335"/>
    </location>
</feature>
<reference evidence="5 6" key="1">
    <citation type="submission" date="2019-09" db="EMBL/GenBank/DDBJ databases">
        <title>Actinomadura physcomitrii sp. nov., a novel actinomycete isolated from moss [Physcomitrium sphaericum (Ludw) Fuernr].</title>
        <authorList>
            <person name="Liu C."/>
            <person name="Zhuang X."/>
        </authorList>
    </citation>
    <scope>NUCLEOTIDE SEQUENCE [LARGE SCALE GENOMIC DNA]</scope>
    <source>
        <strain evidence="5 6">CYP1-1B</strain>
    </source>
</reference>
<evidence type="ECO:0000256" key="1">
    <source>
        <dbReference type="ARBA" id="ARBA00006432"/>
    </source>
</evidence>
<dbReference type="InterPro" id="IPR042099">
    <property type="entry name" value="ANL_N_sf"/>
</dbReference>
<organism evidence="5 6">
    <name type="scientific">Actinomadura montaniterrae</name>
    <dbReference type="NCBI Taxonomy" id="1803903"/>
    <lineage>
        <taxon>Bacteria</taxon>
        <taxon>Bacillati</taxon>
        <taxon>Actinomycetota</taxon>
        <taxon>Actinomycetes</taxon>
        <taxon>Streptosporangiales</taxon>
        <taxon>Thermomonosporaceae</taxon>
        <taxon>Actinomadura</taxon>
    </lineage>
</organism>
<accession>A0A6L3W0X2</accession>
<proteinExistence type="inferred from homology"/>
<evidence type="ECO:0000259" key="3">
    <source>
        <dbReference type="Pfam" id="PF00501"/>
    </source>
</evidence>